<dbReference type="InterPro" id="IPR018211">
    <property type="entry name" value="ADH_Fe_CS"/>
</dbReference>
<accession>A0A377VBC1</accession>
<name>A0A377VBC1_KLEPN</name>
<dbReference type="InterPro" id="IPR039697">
    <property type="entry name" value="Alcohol_dehydrogenase_Fe"/>
</dbReference>
<dbReference type="Gene3D" id="3.30.420.40">
    <property type="match status" value="2"/>
</dbReference>
<dbReference type="Gene3D" id="1.20.1090.10">
    <property type="entry name" value="Dehydroquinate synthase-like - alpha domain"/>
    <property type="match status" value="1"/>
</dbReference>
<dbReference type="EMBL" id="UGKT01000001">
    <property type="protein sequence ID" value="STT05641.1"/>
    <property type="molecule type" value="Genomic_DNA"/>
</dbReference>
<dbReference type="PANTHER" id="PTHR11496">
    <property type="entry name" value="ALCOHOL DEHYDROGENASE"/>
    <property type="match status" value="1"/>
</dbReference>
<dbReference type="GO" id="GO:0046872">
    <property type="term" value="F:metal ion binding"/>
    <property type="evidence" value="ECO:0007669"/>
    <property type="project" value="InterPro"/>
</dbReference>
<proteinExistence type="inferred from homology"/>
<evidence type="ECO:0000256" key="2">
    <source>
        <dbReference type="ARBA" id="ARBA00007358"/>
    </source>
</evidence>
<dbReference type="Gene3D" id="3.40.50.1970">
    <property type="match status" value="1"/>
</dbReference>
<evidence type="ECO:0000313" key="7">
    <source>
        <dbReference type="Proteomes" id="UP000255518"/>
    </source>
</evidence>
<feature type="domain" description="Alcohol dehydrogenase iron-type/glycerol dehydrogenase GldA" evidence="4">
    <location>
        <begin position="102"/>
        <end position="269"/>
    </location>
</feature>
<reference evidence="6 7" key="1">
    <citation type="submission" date="2018-06" db="EMBL/GenBank/DDBJ databases">
        <authorList>
            <consortium name="Pathogen Informatics"/>
            <person name="Doyle S."/>
        </authorList>
    </citation>
    <scope>NUCLEOTIDE SEQUENCE [LARGE SCALE GENOMIC DNA]</scope>
    <source>
        <strain evidence="6 7">NCTC13443</strain>
    </source>
</reference>
<evidence type="ECO:0000256" key="1">
    <source>
        <dbReference type="ARBA" id="ARBA00001962"/>
    </source>
</evidence>
<dbReference type="PROSITE" id="PS00913">
    <property type="entry name" value="ADH_IRON_1"/>
    <property type="match status" value="1"/>
</dbReference>
<keyword evidence="3 6" id="KW-0560">Oxidoreductase</keyword>
<dbReference type="FunFam" id="3.40.50.1970:FF:000003">
    <property type="entry name" value="Alcohol dehydrogenase, iron-containing"/>
    <property type="match status" value="1"/>
</dbReference>
<dbReference type="InterPro" id="IPR056798">
    <property type="entry name" value="ADH_Fe_C"/>
</dbReference>
<evidence type="ECO:0000259" key="5">
    <source>
        <dbReference type="Pfam" id="PF25137"/>
    </source>
</evidence>
<comment type="similarity">
    <text evidence="2">Belongs to the iron-containing alcohol dehydrogenase family.</text>
</comment>
<feature type="domain" description="Fe-containing alcohol dehydrogenase-like C-terminal" evidence="5">
    <location>
        <begin position="281"/>
        <end position="339"/>
    </location>
</feature>
<protein>
    <submittedName>
        <fullName evidence="6">Ethanolamine utilization protein EutG</fullName>
        <ecNumber evidence="6">1.1.-.-</ecNumber>
    </submittedName>
</protein>
<evidence type="ECO:0000313" key="6">
    <source>
        <dbReference type="EMBL" id="STT05641.1"/>
    </source>
</evidence>
<dbReference type="CDD" id="cd08551">
    <property type="entry name" value="Fe-ADH"/>
    <property type="match status" value="1"/>
</dbReference>
<dbReference type="AlphaFoldDB" id="A0A377VBC1"/>
<dbReference type="GO" id="GO:0004022">
    <property type="term" value="F:alcohol dehydrogenase (NAD+) activity"/>
    <property type="evidence" value="ECO:0007669"/>
    <property type="project" value="TreeGrafter"/>
</dbReference>
<dbReference type="PANTHER" id="PTHR11496:SF94">
    <property type="entry name" value="ALCOHOL DEHYDROGENASE EUTG-RELATED"/>
    <property type="match status" value="1"/>
</dbReference>
<dbReference type="Pfam" id="PF00465">
    <property type="entry name" value="Fe-ADH"/>
    <property type="match status" value="1"/>
</dbReference>
<evidence type="ECO:0000256" key="3">
    <source>
        <dbReference type="ARBA" id="ARBA00023002"/>
    </source>
</evidence>
<dbReference type="Pfam" id="PF25137">
    <property type="entry name" value="ADH_Fe_C"/>
    <property type="match status" value="1"/>
</dbReference>
<dbReference type="Proteomes" id="UP000255518">
    <property type="component" value="Unassembled WGS sequence"/>
</dbReference>
<sequence length="381" mass="40013">MVKPVYEKMAEIVARHIAGQGIVDLWLAGGACMQPGVHELFRQRFPALPVHLPQHSLFMTPLAIANSGGKKRRGCMQAELQTALFNAFDTLNLQQMKSFNVPPVTLHGVGALAACGPQAQSRGLRHLFVMVDSFLHQAGMTAGLERSLAMKGIAMTLWPCPAGEPCVTDVCAAVAQLRDARCDGVVAFGGGSVLDAAKAVALLVANPEQTLGEMTEHSELRPRLPLIAVPTTAGTGSETTNVTVIIDAVSGRKQVLAHASLMPDVAILDAALTEGVPPHITAMTGIDALTHAVEAYSARHATPFTDSLAMGAIAMIGEALPKAVGCGQDLAAREKHAAGFLHGGDGVFQRRAGAMPCHGASAGGRRCIFRTVWPTPCCCQR</sequence>
<gene>
    <name evidence="6" type="primary">eutG_3</name>
    <name evidence="6" type="ORF">NCTC13443_05566</name>
</gene>
<dbReference type="EC" id="1.1.-.-" evidence="6"/>
<dbReference type="SUPFAM" id="SSF56796">
    <property type="entry name" value="Dehydroquinate synthase-like"/>
    <property type="match status" value="1"/>
</dbReference>
<dbReference type="InterPro" id="IPR001670">
    <property type="entry name" value="ADH_Fe/GldA"/>
</dbReference>
<organism evidence="6 7">
    <name type="scientific">Klebsiella pneumoniae</name>
    <dbReference type="NCBI Taxonomy" id="573"/>
    <lineage>
        <taxon>Bacteria</taxon>
        <taxon>Pseudomonadati</taxon>
        <taxon>Pseudomonadota</taxon>
        <taxon>Gammaproteobacteria</taxon>
        <taxon>Enterobacterales</taxon>
        <taxon>Enterobacteriaceae</taxon>
        <taxon>Klebsiella/Raoultella group</taxon>
        <taxon>Klebsiella</taxon>
        <taxon>Klebsiella pneumoniae complex</taxon>
    </lineage>
</organism>
<evidence type="ECO:0000259" key="4">
    <source>
        <dbReference type="Pfam" id="PF00465"/>
    </source>
</evidence>
<comment type="cofactor">
    <cofactor evidence="1">
        <name>Fe cation</name>
        <dbReference type="ChEBI" id="CHEBI:24875"/>
    </cofactor>
</comment>